<dbReference type="InterPro" id="IPR036390">
    <property type="entry name" value="WH_DNA-bd_sf"/>
</dbReference>
<feature type="domain" description="HTH lysR-type" evidence="5">
    <location>
        <begin position="1"/>
        <end position="57"/>
    </location>
</feature>
<dbReference type="Pfam" id="PF03466">
    <property type="entry name" value="LysR_substrate"/>
    <property type="match status" value="1"/>
</dbReference>
<comment type="similarity">
    <text evidence="1">Belongs to the LysR transcriptional regulatory family.</text>
</comment>
<dbReference type="GO" id="GO:0003700">
    <property type="term" value="F:DNA-binding transcription factor activity"/>
    <property type="evidence" value="ECO:0007669"/>
    <property type="project" value="InterPro"/>
</dbReference>
<sequence>MDQGLRIFITVAKTRSFSRAAEELHLTQPAVSQQIRSLESRYDTRLFERNNKSVELTPAGKILFREGTEILNQYARTKRLIEDLTQSANGPLSLGASYTFGEYVLPPVLAKFCAHYPQIRPKVTIHNTQRIAEEVRRRMLDIGLVEGKIDHPELEILPVSEDELFVTLSANHPLASAGKVHVKDLADERWILRENGSGTRDVANQFFKDTGLSPKNILEFGSTQVIKESVETGLGLSILSPWSFRKELLLGTLHTLSVQGISMRRHFYALTRATSFHTKAMDLFLDFLTPELHNHPFPTTHAHLSLEPPQNEGL</sequence>
<accession>A0A1H3C9G6</accession>
<dbReference type="PANTHER" id="PTHR30126">
    <property type="entry name" value="HTH-TYPE TRANSCRIPTIONAL REGULATOR"/>
    <property type="match status" value="1"/>
</dbReference>
<dbReference type="AlphaFoldDB" id="A0A1H3C9G6"/>
<dbReference type="CDD" id="cd08420">
    <property type="entry name" value="PBP2_CysL_like"/>
    <property type="match status" value="1"/>
</dbReference>
<dbReference type="Proteomes" id="UP000198534">
    <property type="component" value="Unassembled WGS sequence"/>
</dbReference>
<keyword evidence="2" id="KW-0805">Transcription regulation</keyword>
<dbReference type="InterPro" id="IPR005119">
    <property type="entry name" value="LysR_subst-bd"/>
</dbReference>
<dbReference type="Gene3D" id="1.10.10.10">
    <property type="entry name" value="Winged helix-like DNA-binding domain superfamily/Winged helix DNA-binding domain"/>
    <property type="match status" value="1"/>
</dbReference>
<proteinExistence type="inferred from homology"/>
<evidence type="ECO:0000256" key="2">
    <source>
        <dbReference type="ARBA" id="ARBA00023015"/>
    </source>
</evidence>
<keyword evidence="4" id="KW-0804">Transcription</keyword>
<dbReference type="InterPro" id="IPR000847">
    <property type="entry name" value="LysR_HTH_N"/>
</dbReference>
<dbReference type="GO" id="GO:0000976">
    <property type="term" value="F:transcription cis-regulatory region binding"/>
    <property type="evidence" value="ECO:0007669"/>
    <property type="project" value="TreeGrafter"/>
</dbReference>
<dbReference type="Pfam" id="PF00126">
    <property type="entry name" value="HTH_1"/>
    <property type="match status" value="1"/>
</dbReference>
<dbReference type="RefSeq" id="WP_091742806.1">
    <property type="nucleotide sequence ID" value="NZ_FNNQ01000021.1"/>
</dbReference>
<name>A0A1H3C9G6_9BACL</name>
<evidence type="ECO:0000256" key="1">
    <source>
        <dbReference type="ARBA" id="ARBA00009437"/>
    </source>
</evidence>
<evidence type="ECO:0000256" key="3">
    <source>
        <dbReference type="ARBA" id="ARBA00023125"/>
    </source>
</evidence>
<evidence type="ECO:0000313" key="7">
    <source>
        <dbReference type="Proteomes" id="UP000198534"/>
    </source>
</evidence>
<dbReference type="OrthoDB" id="9785745at2"/>
<reference evidence="6 7" key="1">
    <citation type="submission" date="2016-10" db="EMBL/GenBank/DDBJ databases">
        <authorList>
            <person name="de Groot N.N."/>
        </authorList>
    </citation>
    <scope>NUCLEOTIDE SEQUENCE [LARGE SCALE GENOMIC DNA]</scope>
    <source>
        <strain evidence="6 7">DSM 45610</strain>
    </source>
</reference>
<evidence type="ECO:0000256" key="4">
    <source>
        <dbReference type="ARBA" id="ARBA00023163"/>
    </source>
</evidence>
<dbReference type="FunFam" id="1.10.10.10:FF:000001">
    <property type="entry name" value="LysR family transcriptional regulator"/>
    <property type="match status" value="1"/>
</dbReference>
<evidence type="ECO:0000259" key="5">
    <source>
        <dbReference type="PROSITE" id="PS50931"/>
    </source>
</evidence>
<keyword evidence="7" id="KW-1185">Reference proteome</keyword>
<dbReference type="PRINTS" id="PR00039">
    <property type="entry name" value="HTHLYSR"/>
</dbReference>
<dbReference type="SUPFAM" id="SSF46785">
    <property type="entry name" value="Winged helix' DNA-binding domain"/>
    <property type="match status" value="1"/>
</dbReference>
<dbReference type="PROSITE" id="PS50931">
    <property type="entry name" value="HTH_LYSR"/>
    <property type="match status" value="1"/>
</dbReference>
<protein>
    <submittedName>
        <fullName evidence="6">DNA-binding transcriptional regulator, LysR family</fullName>
    </submittedName>
</protein>
<evidence type="ECO:0000313" key="6">
    <source>
        <dbReference type="EMBL" id="SDX50715.1"/>
    </source>
</evidence>
<dbReference type="InterPro" id="IPR036388">
    <property type="entry name" value="WH-like_DNA-bd_sf"/>
</dbReference>
<dbReference type="STRING" id="1048340.SAMN05444487_1215"/>
<dbReference type="SUPFAM" id="SSF53850">
    <property type="entry name" value="Periplasmic binding protein-like II"/>
    <property type="match status" value="1"/>
</dbReference>
<dbReference type="EMBL" id="FNNQ01000021">
    <property type="protein sequence ID" value="SDX50715.1"/>
    <property type="molecule type" value="Genomic_DNA"/>
</dbReference>
<keyword evidence="3 6" id="KW-0238">DNA-binding</keyword>
<organism evidence="6 7">
    <name type="scientific">Marininema mesophilum</name>
    <dbReference type="NCBI Taxonomy" id="1048340"/>
    <lineage>
        <taxon>Bacteria</taxon>
        <taxon>Bacillati</taxon>
        <taxon>Bacillota</taxon>
        <taxon>Bacilli</taxon>
        <taxon>Bacillales</taxon>
        <taxon>Thermoactinomycetaceae</taxon>
        <taxon>Marininema</taxon>
    </lineage>
</organism>
<gene>
    <name evidence="6" type="ORF">SAMN05444487_1215</name>
</gene>
<dbReference type="Gene3D" id="3.40.190.290">
    <property type="match status" value="1"/>
</dbReference>
<dbReference type="PANTHER" id="PTHR30126:SF39">
    <property type="entry name" value="HTH-TYPE TRANSCRIPTIONAL REGULATOR CYSL"/>
    <property type="match status" value="1"/>
</dbReference>